<evidence type="ECO:0000313" key="2">
    <source>
        <dbReference type="Proteomes" id="UP000230423"/>
    </source>
</evidence>
<evidence type="ECO:0008006" key="3">
    <source>
        <dbReference type="Google" id="ProtNLM"/>
    </source>
</evidence>
<accession>A0A2G9TSE0</accession>
<evidence type="ECO:0000313" key="1">
    <source>
        <dbReference type="EMBL" id="PIO60916.1"/>
    </source>
</evidence>
<name>A0A2G9TSE0_TELCI</name>
<reference evidence="1 2" key="1">
    <citation type="submission" date="2015-09" db="EMBL/GenBank/DDBJ databases">
        <title>Draft genome of the parasitic nematode Teladorsagia circumcincta isolate WARC Sus (inbred).</title>
        <authorList>
            <person name="Mitreva M."/>
        </authorList>
    </citation>
    <scope>NUCLEOTIDE SEQUENCE [LARGE SCALE GENOMIC DNA]</scope>
    <source>
        <strain evidence="1 2">S</strain>
    </source>
</reference>
<keyword evidence="2" id="KW-1185">Reference proteome</keyword>
<dbReference type="AlphaFoldDB" id="A0A2G9TSE0"/>
<proteinExistence type="predicted"/>
<protein>
    <recommendedName>
        <fullName evidence="3">Glutathione peroxidase</fullName>
    </recommendedName>
</protein>
<dbReference type="Gene3D" id="3.40.30.10">
    <property type="entry name" value="Glutaredoxin"/>
    <property type="match status" value="1"/>
</dbReference>
<organism evidence="1 2">
    <name type="scientific">Teladorsagia circumcincta</name>
    <name type="common">Brown stomach worm</name>
    <name type="synonym">Ostertagia circumcincta</name>
    <dbReference type="NCBI Taxonomy" id="45464"/>
    <lineage>
        <taxon>Eukaryota</taxon>
        <taxon>Metazoa</taxon>
        <taxon>Ecdysozoa</taxon>
        <taxon>Nematoda</taxon>
        <taxon>Chromadorea</taxon>
        <taxon>Rhabditida</taxon>
        <taxon>Rhabditina</taxon>
        <taxon>Rhabditomorpha</taxon>
        <taxon>Strongyloidea</taxon>
        <taxon>Trichostrongylidae</taxon>
        <taxon>Teladorsagia</taxon>
    </lineage>
</organism>
<dbReference type="SUPFAM" id="SSF52833">
    <property type="entry name" value="Thioredoxin-like"/>
    <property type="match status" value="1"/>
</dbReference>
<dbReference type="InterPro" id="IPR036249">
    <property type="entry name" value="Thioredoxin-like_sf"/>
</dbReference>
<sequence>MFDAIKWNFTKFLVDREGNVVKRLYFDAFKFQVRAYNRAKRYGKGHRKTSRNRFCINVKLGIDAMRFPLIHFDR</sequence>
<gene>
    <name evidence="1" type="ORF">TELCIR_17578</name>
</gene>
<dbReference type="Proteomes" id="UP000230423">
    <property type="component" value="Unassembled WGS sequence"/>
</dbReference>
<dbReference type="EMBL" id="KZ354554">
    <property type="protein sequence ID" value="PIO60916.1"/>
    <property type="molecule type" value="Genomic_DNA"/>
</dbReference>